<dbReference type="GO" id="GO:0005886">
    <property type="term" value="C:plasma membrane"/>
    <property type="evidence" value="ECO:0007669"/>
    <property type="project" value="TreeGrafter"/>
</dbReference>
<comment type="similarity">
    <text evidence="1">Belongs to the peptidase A24 family.</text>
</comment>
<dbReference type="InterPro" id="IPR000045">
    <property type="entry name" value="Prepilin_IV_endopep_pep"/>
</dbReference>
<evidence type="ECO:0000313" key="4">
    <source>
        <dbReference type="EMBL" id="TFD25477.1"/>
    </source>
</evidence>
<dbReference type="AlphaFoldDB" id="A0A4V3IP46"/>
<keyword evidence="2" id="KW-1133">Transmembrane helix</keyword>
<dbReference type="InterPro" id="IPR050882">
    <property type="entry name" value="Prepilin_peptidase/N-MTase"/>
</dbReference>
<protein>
    <submittedName>
        <fullName evidence="4">Prepilin peptidase</fullName>
    </submittedName>
</protein>
<feature type="transmembrane region" description="Helical" evidence="2">
    <location>
        <begin position="39"/>
        <end position="59"/>
    </location>
</feature>
<dbReference type="Gene3D" id="1.20.120.1220">
    <property type="match status" value="1"/>
</dbReference>
<proteinExistence type="inferred from homology"/>
<evidence type="ECO:0000256" key="1">
    <source>
        <dbReference type="ARBA" id="ARBA00005801"/>
    </source>
</evidence>
<feature type="transmembrane region" description="Helical" evidence="2">
    <location>
        <begin position="149"/>
        <end position="170"/>
    </location>
</feature>
<reference evidence="4 5" key="1">
    <citation type="submission" date="2019-03" db="EMBL/GenBank/DDBJ databases">
        <title>Genomics of glacier-inhabiting Cryobacterium strains.</title>
        <authorList>
            <person name="Liu Q."/>
            <person name="Xin Y.-H."/>
        </authorList>
    </citation>
    <scope>NUCLEOTIDE SEQUENCE [LARGE SCALE GENOMIC DNA]</scope>
    <source>
        <strain evidence="4 5">TMT1-1</strain>
    </source>
</reference>
<dbReference type="GO" id="GO:0004190">
    <property type="term" value="F:aspartic-type endopeptidase activity"/>
    <property type="evidence" value="ECO:0007669"/>
    <property type="project" value="InterPro"/>
</dbReference>
<dbReference type="PANTHER" id="PTHR30487:SF0">
    <property type="entry name" value="PREPILIN LEADER PEPTIDASE_N-METHYLTRANSFERASE-RELATED"/>
    <property type="match status" value="1"/>
</dbReference>
<keyword evidence="2" id="KW-0812">Transmembrane</keyword>
<dbReference type="EMBL" id="SOGT01000012">
    <property type="protein sequence ID" value="TFD25477.1"/>
    <property type="molecule type" value="Genomic_DNA"/>
</dbReference>
<name>A0A4V3IP46_9MICO</name>
<dbReference type="Proteomes" id="UP000298424">
    <property type="component" value="Unassembled WGS sequence"/>
</dbReference>
<accession>A0A4V3IP46</accession>
<evidence type="ECO:0000313" key="5">
    <source>
        <dbReference type="Proteomes" id="UP000298424"/>
    </source>
</evidence>
<sequence>MRTGARPAAPPVVPPVPPKWEYAFGLKCAKIRRVTSDSLLVILAGALGLALGVPITLLAERMLQSPRRLGWRTRATAGVSDAALFVFLTGQFGFSPQLAPFLIFATASVVLCIVDLVEKRLPNVIVLPTTAAVLVSLALAALLDDHLEALFGALLGGTVFFGVYLVLVLVSPDGIGMGDVKLSVMIGLALGYLGWSTVLLGLFAGFLIGGIISLLALALRKTTLGSSIPFGPSMLLGAFIAILLRTWL</sequence>
<feature type="transmembrane region" description="Helical" evidence="2">
    <location>
        <begin position="227"/>
        <end position="247"/>
    </location>
</feature>
<organism evidence="4 5">
    <name type="scientific">Cryobacterium lyxosi</name>
    <dbReference type="NCBI Taxonomy" id="1259228"/>
    <lineage>
        <taxon>Bacteria</taxon>
        <taxon>Bacillati</taxon>
        <taxon>Actinomycetota</taxon>
        <taxon>Actinomycetes</taxon>
        <taxon>Micrococcales</taxon>
        <taxon>Microbacteriaceae</taxon>
        <taxon>Cryobacterium</taxon>
    </lineage>
</organism>
<evidence type="ECO:0000259" key="3">
    <source>
        <dbReference type="Pfam" id="PF01478"/>
    </source>
</evidence>
<evidence type="ECO:0000256" key="2">
    <source>
        <dbReference type="SAM" id="Phobius"/>
    </source>
</evidence>
<feature type="transmembrane region" description="Helical" evidence="2">
    <location>
        <begin position="182"/>
        <end position="215"/>
    </location>
</feature>
<feature type="domain" description="Prepilin type IV endopeptidase peptidase" evidence="3">
    <location>
        <begin position="102"/>
        <end position="214"/>
    </location>
</feature>
<feature type="transmembrane region" description="Helical" evidence="2">
    <location>
        <begin position="98"/>
        <end position="117"/>
    </location>
</feature>
<keyword evidence="5" id="KW-1185">Reference proteome</keyword>
<dbReference type="PANTHER" id="PTHR30487">
    <property type="entry name" value="TYPE 4 PREPILIN-LIKE PROTEINS LEADER PEPTIDE-PROCESSING ENZYME"/>
    <property type="match status" value="1"/>
</dbReference>
<dbReference type="GO" id="GO:0006465">
    <property type="term" value="P:signal peptide processing"/>
    <property type="evidence" value="ECO:0007669"/>
    <property type="project" value="TreeGrafter"/>
</dbReference>
<dbReference type="Pfam" id="PF01478">
    <property type="entry name" value="Peptidase_A24"/>
    <property type="match status" value="1"/>
</dbReference>
<keyword evidence="2" id="KW-0472">Membrane</keyword>
<gene>
    <name evidence="4" type="ORF">E3T27_12120</name>
</gene>
<feature type="transmembrane region" description="Helical" evidence="2">
    <location>
        <begin position="124"/>
        <end position="143"/>
    </location>
</feature>
<dbReference type="OrthoDB" id="2087435at2"/>
<comment type="caution">
    <text evidence="4">The sequence shown here is derived from an EMBL/GenBank/DDBJ whole genome shotgun (WGS) entry which is preliminary data.</text>
</comment>